<keyword evidence="2" id="KW-0808">Transferase</keyword>
<dbReference type="GO" id="GO:0035251">
    <property type="term" value="F:UDP-glucosyltransferase activity"/>
    <property type="evidence" value="ECO:0007669"/>
    <property type="project" value="InterPro"/>
</dbReference>
<proteinExistence type="inferred from homology"/>
<dbReference type="InterPro" id="IPR050481">
    <property type="entry name" value="UDP-glycosyltransf_plant"/>
</dbReference>
<sequence>MDDPEKLHIVMFPWLAFGHILPYLELSKLIAQEGHRISFISTPRNIDRLPKLPLNLQPLIDLVKFPLPNIDNLPENAEATTDLPYEKNPYLKKAFDGLQEPVTRFLETSHPDWHGVSRAFFCTFSATALCFCGSTSIIMEGGDPRTELLQFTAPPPWVTFPTKVAMPPFLSRRSLDLDQASVSGVSDIFRIGSAILGCDVLAIRSCTELEPEWLDLLGKLHQRPLFPIGLLPPSAPVNGDDDSWPPIREWLDKQEKESVIYVALGTEVTPTEDELTELAFGLELSGLPFCWALRKRHDSVDLPDGFEERTKGRGMVWRTWAPQLRILDHESVGGFVTHCGWNSVIEGLHFGQALIMLPLWGDQGLNARSFEDMKVGVEIPRDQEEGWLSRKSVGETLSLVMVEEAGKIYRNKAKEMSKLLGDKHQHHRYVSDFVEYLQKHWPCVQSRLI</sequence>
<protein>
    <recommendedName>
        <fullName evidence="5">Glycosyltransferase</fullName>
    </recommendedName>
</protein>
<dbReference type="PANTHER" id="PTHR48049:SF60">
    <property type="entry name" value="UDP-GLYCOSYLTRANSFERASE 91B1"/>
    <property type="match status" value="1"/>
</dbReference>
<gene>
    <name evidence="3" type="ORF">PVL29_026674</name>
</gene>
<dbReference type="FunFam" id="3.40.50.2000:FF:000037">
    <property type="entry name" value="Glycosyltransferase"/>
    <property type="match status" value="1"/>
</dbReference>
<reference evidence="3 4" key="1">
    <citation type="journal article" date="2023" name="BMC Biotechnol.">
        <title>Vitis rotundifolia cv Carlos genome sequencing.</title>
        <authorList>
            <person name="Huff M."/>
            <person name="Hulse-Kemp A."/>
            <person name="Scheffler B."/>
            <person name="Youngblood R."/>
            <person name="Simpson S."/>
            <person name="Babiker E."/>
            <person name="Staton M."/>
        </authorList>
    </citation>
    <scope>NUCLEOTIDE SEQUENCE [LARGE SCALE GENOMIC DNA]</scope>
    <source>
        <tissue evidence="3">Leaf</tissue>
    </source>
</reference>
<dbReference type="CDD" id="cd03784">
    <property type="entry name" value="GT1_Gtf-like"/>
    <property type="match status" value="1"/>
</dbReference>
<dbReference type="Proteomes" id="UP001168098">
    <property type="component" value="Unassembled WGS sequence"/>
</dbReference>
<evidence type="ECO:0000256" key="1">
    <source>
        <dbReference type="ARBA" id="ARBA00009995"/>
    </source>
</evidence>
<organism evidence="3 4">
    <name type="scientific">Vitis rotundifolia</name>
    <name type="common">Muscadine grape</name>
    <dbReference type="NCBI Taxonomy" id="103349"/>
    <lineage>
        <taxon>Eukaryota</taxon>
        <taxon>Viridiplantae</taxon>
        <taxon>Streptophyta</taxon>
        <taxon>Embryophyta</taxon>
        <taxon>Tracheophyta</taxon>
        <taxon>Spermatophyta</taxon>
        <taxon>Magnoliopsida</taxon>
        <taxon>eudicotyledons</taxon>
        <taxon>Gunneridae</taxon>
        <taxon>Pentapetalae</taxon>
        <taxon>rosids</taxon>
        <taxon>Vitales</taxon>
        <taxon>Vitaceae</taxon>
        <taxon>Viteae</taxon>
        <taxon>Vitis</taxon>
    </lineage>
</organism>
<evidence type="ECO:0000313" key="4">
    <source>
        <dbReference type="Proteomes" id="UP001168098"/>
    </source>
</evidence>
<name>A0AA39D541_VITRO</name>
<dbReference type="SUPFAM" id="SSF53756">
    <property type="entry name" value="UDP-Glycosyltransferase/glycogen phosphorylase"/>
    <property type="match status" value="1"/>
</dbReference>
<dbReference type="AlphaFoldDB" id="A0AA39D541"/>
<dbReference type="InterPro" id="IPR002213">
    <property type="entry name" value="UDP_glucos_trans"/>
</dbReference>
<dbReference type="PANTHER" id="PTHR48049">
    <property type="entry name" value="GLYCOSYLTRANSFERASE"/>
    <property type="match status" value="1"/>
</dbReference>
<dbReference type="EMBL" id="JARBHA010000020">
    <property type="protein sequence ID" value="KAJ9670270.1"/>
    <property type="molecule type" value="Genomic_DNA"/>
</dbReference>
<comment type="similarity">
    <text evidence="1">Belongs to the UDP-glycosyltransferase family.</text>
</comment>
<accession>A0AA39D541</accession>
<dbReference type="Pfam" id="PF00201">
    <property type="entry name" value="UDPGT"/>
    <property type="match status" value="1"/>
</dbReference>
<keyword evidence="4" id="KW-1185">Reference proteome</keyword>
<evidence type="ECO:0000256" key="2">
    <source>
        <dbReference type="ARBA" id="ARBA00022679"/>
    </source>
</evidence>
<dbReference type="Gene3D" id="3.40.50.2000">
    <property type="entry name" value="Glycogen Phosphorylase B"/>
    <property type="match status" value="2"/>
</dbReference>
<evidence type="ECO:0000313" key="3">
    <source>
        <dbReference type="EMBL" id="KAJ9670270.1"/>
    </source>
</evidence>
<evidence type="ECO:0008006" key="5">
    <source>
        <dbReference type="Google" id="ProtNLM"/>
    </source>
</evidence>
<comment type="caution">
    <text evidence="3">The sequence shown here is derived from an EMBL/GenBank/DDBJ whole genome shotgun (WGS) entry which is preliminary data.</text>
</comment>